<dbReference type="PATRIC" id="fig|1056511.3.peg.2319"/>
<comment type="caution">
    <text evidence="2">The sequence shown here is derived from an EMBL/GenBank/DDBJ whole genome shotgun (WGS) entry which is preliminary data.</text>
</comment>
<evidence type="ECO:0000313" key="3">
    <source>
        <dbReference type="Proteomes" id="UP000011134"/>
    </source>
</evidence>
<sequence length="166" mass="19109">MICIVLTSFTFVSGAMAMPCQQYDIRELAALGDEYHQHIVTSCSVVEGTTNTTATHTHPTSKKWKQDSRPNDDEFWDDWLGVIDSPVITTNSNTTYYGVNVWMPDKYKEEEALTVEDAKEWIKNHGLQMSLGMSGNDKNSPRVRLDYRWHADEFDDFHLQVEIPFQ</sequence>
<protein>
    <submittedName>
        <fullName evidence="2">Uncharacterized protein</fullName>
    </submittedName>
</protein>
<name>L8JEC8_9GAMM</name>
<keyword evidence="3" id="KW-1185">Reference proteome</keyword>
<dbReference type="EMBL" id="AMZO01000016">
    <property type="protein sequence ID" value="ELR65742.1"/>
    <property type="molecule type" value="Genomic_DNA"/>
</dbReference>
<proteinExistence type="predicted"/>
<gene>
    <name evidence="2" type="ORF">C942_00827</name>
</gene>
<evidence type="ECO:0000313" key="2">
    <source>
        <dbReference type="EMBL" id="ELR65742.1"/>
    </source>
</evidence>
<evidence type="ECO:0000256" key="1">
    <source>
        <dbReference type="SAM" id="SignalP"/>
    </source>
</evidence>
<feature type="chain" id="PRO_5003993043" evidence="1">
    <location>
        <begin position="18"/>
        <end position="166"/>
    </location>
</feature>
<dbReference type="AlphaFoldDB" id="L8JEC8"/>
<organism evidence="2 3">
    <name type="scientific">Photobacterium marinum</name>
    <dbReference type="NCBI Taxonomy" id="1056511"/>
    <lineage>
        <taxon>Bacteria</taxon>
        <taxon>Pseudomonadati</taxon>
        <taxon>Pseudomonadota</taxon>
        <taxon>Gammaproteobacteria</taxon>
        <taxon>Vibrionales</taxon>
        <taxon>Vibrionaceae</taxon>
        <taxon>Photobacterium</taxon>
    </lineage>
</organism>
<dbReference type="Proteomes" id="UP000011134">
    <property type="component" value="Unassembled WGS sequence"/>
</dbReference>
<feature type="signal peptide" evidence="1">
    <location>
        <begin position="1"/>
        <end position="17"/>
    </location>
</feature>
<keyword evidence="1" id="KW-0732">Signal</keyword>
<accession>L8JEC8</accession>
<reference evidence="2 3" key="1">
    <citation type="submission" date="2012-12" db="EMBL/GenBank/DDBJ databases">
        <title>Genome Assembly of Photobacterium sp. AK15.</title>
        <authorList>
            <person name="Khatri I."/>
            <person name="Vaidya B."/>
            <person name="Srinivas T.N.R."/>
            <person name="Subramanian S."/>
            <person name="Pinnaka A."/>
        </authorList>
    </citation>
    <scope>NUCLEOTIDE SEQUENCE [LARGE SCALE GENOMIC DNA]</scope>
    <source>
        <strain evidence="2 3">AK15</strain>
    </source>
</reference>